<protein>
    <recommendedName>
        <fullName evidence="3">DUF2442 domain-containing protein</fullName>
    </recommendedName>
</protein>
<sequence length="118" mass="13810">MPKSVEYYLSKGFDSKMAEYFASGRKKILSVQPKHDFSLLLSFDNGEKRIFDMKPFLKKDTVFEQFSNFDDFKRVYIDSDHCVCWDKNPQIDSETNWNNKVDLSPDVCYVESLPVTGQ</sequence>
<dbReference type="Proteomes" id="UP000518887">
    <property type="component" value="Unassembled WGS sequence"/>
</dbReference>
<dbReference type="Pfam" id="PF10387">
    <property type="entry name" value="DUF2442"/>
    <property type="match status" value="1"/>
</dbReference>
<dbReference type="Gene3D" id="3.30.2020.10">
    <property type="entry name" value="NE0471-like N-terminal domain"/>
    <property type="match status" value="1"/>
</dbReference>
<accession>A0A7W8G7U3</accession>
<organism evidence="1 2">
    <name type="scientific">Treponema ruminis</name>
    <dbReference type="NCBI Taxonomy" id="744515"/>
    <lineage>
        <taxon>Bacteria</taxon>
        <taxon>Pseudomonadati</taxon>
        <taxon>Spirochaetota</taxon>
        <taxon>Spirochaetia</taxon>
        <taxon>Spirochaetales</taxon>
        <taxon>Treponemataceae</taxon>
        <taxon>Treponema</taxon>
    </lineage>
</organism>
<evidence type="ECO:0000313" key="2">
    <source>
        <dbReference type="Proteomes" id="UP000518887"/>
    </source>
</evidence>
<keyword evidence="2" id="KW-1185">Reference proteome</keyword>
<dbReference type="InterPro" id="IPR036782">
    <property type="entry name" value="NE0471-like_N"/>
</dbReference>
<dbReference type="AlphaFoldDB" id="A0A7W8G7U3"/>
<evidence type="ECO:0008006" key="3">
    <source>
        <dbReference type="Google" id="ProtNLM"/>
    </source>
</evidence>
<name>A0A7W8G7U3_9SPIR</name>
<dbReference type="RefSeq" id="WP_184657710.1">
    <property type="nucleotide sequence ID" value="NZ_CP031518.1"/>
</dbReference>
<dbReference type="EMBL" id="JACHFQ010000002">
    <property type="protein sequence ID" value="MBB5225435.1"/>
    <property type="molecule type" value="Genomic_DNA"/>
</dbReference>
<reference evidence="1 2" key="1">
    <citation type="submission" date="2020-08" db="EMBL/GenBank/DDBJ databases">
        <title>Genomic Encyclopedia of Type Strains, Phase IV (KMG-IV): sequencing the most valuable type-strain genomes for metagenomic binning, comparative biology and taxonomic classification.</title>
        <authorList>
            <person name="Goeker M."/>
        </authorList>
    </citation>
    <scope>NUCLEOTIDE SEQUENCE [LARGE SCALE GENOMIC DNA]</scope>
    <source>
        <strain evidence="1 2">DSM 103462</strain>
    </source>
</reference>
<evidence type="ECO:0000313" key="1">
    <source>
        <dbReference type="EMBL" id="MBB5225435.1"/>
    </source>
</evidence>
<comment type="caution">
    <text evidence="1">The sequence shown here is derived from an EMBL/GenBank/DDBJ whole genome shotgun (WGS) entry which is preliminary data.</text>
</comment>
<proteinExistence type="predicted"/>
<gene>
    <name evidence="1" type="ORF">HNP76_000779</name>
</gene>
<dbReference type="InterPro" id="IPR018841">
    <property type="entry name" value="DUF2442"/>
</dbReference>
<dbReference type="SUPFAM" id="SSF143880">
    <property type="entry name" value="NE0471 N-terminal domain-like"/>
    <property type="match status" value="1"/>
</dbReference>